<reference evidence="1 2" key="1">
    <citation type="journal article" date="2015" name="Genome Biol.">
        <title>Comparative genomics of Steinernema reveals deeply conserved gene regulatory networks.</title>
        <authorList>
            <person name="Dillman A.R."/>
            <person name="Macchietto M."/>
            <person name="Porter C.F."/>
            <person name="Rogers A."/>
            <person name="Williams B."/>
            <person name="Antoshechkin I."/>
            <person name="Lee M.M."/>
            <person name="Goodwin Z."/>
            <person name="Lu X."/>
            <person name="Lewis E.E."/>
            <person name="Goodrich-Blair H."/>
            <person name="Stock S.P."/>
            <person name="Adams B.J."/>
            <person name="Sternberg P.W."/>
            <person name="Mortazavi A."/>
        </authorList>
    </citation>
    <scope>NUCLEOTIDE SEQUENCE [LARGE SCALE GENOMIC DNA]</scope>
    <source>
        <strain evidence="1 2">ALL</strain>
    </source>
</reference>
<dbReference type="EMBL" id="AZBU02000001">
    <property type="protein sequence ID" value="TMS37678.1"/>
    <property type="molecule type" value="Genomic_DNA"/>
</dbReference>
<organism evidence="1 2">
    <name type="scientific">Steinernema carpocapsae</name>
    <name type="common">Entomopathogenic nematode</name>
    <dbReference type="NCBI Taxonomy" id="34508"/>
    <lineage>
        <taxon>Eukaryota</taxon>
        <taxon>Metazoa</taxon>
        <taxon>Ecdysozoa</taxon>
        <taxon>Nematoda</taxon>
        <taxon>Chromadorea</taxon>
        <taxon>Rhabditida</taxon>
        <taxon>Tylenchina</taxon>
        <taxon>Panagrolaimomorpha</taxon>
        <taxon>Strongyloidoidea</taxon>
        <taxon>Steinernematidae</taxon>
        <taxon>Steinernema</taxon>
    </lineage>
</organism>
<evidence type="ECO:0000313" key="1">
    <source>
        <dbReference type="EMBL" id="TMS37678.1"/>
    </source>
</evidence>
<gene>
    <name evidence="1" type="ORF">L596_004562</name>
</gene>
<keyword evidence="2" id="KW-1185">Reference proteome</keyword>
<sequence length="106" mass="12062">MQTMKVKSVTLAKISMTHYMFSQICAFIQNPIFCSISFTAHTDSEIPAKTVYEAFWRGLRELLSQGKNAILKHGGHTYGKTTGDIDLTTIWEKDWLKSEGIDFEIL</sequence>
<evidence type="ECO:0000313" key="2">
    <source>
        <dbReference type="Proteomes" id="UP000298663"/>
    </source>
</evidence>
<dbReference type="Proteomes" id="UP000298663">
    <property type="component" value="Unassembled WGS sequence"/>
</dbReference>
<comment type="caution">
    <text evidence="1">The sequence shown here is derived from an EMBL/GenBank/DDBJ whole genome shotgun (WGS) entry which is preliminary data.</text>
</comment>
<accession>A0A4U8V0B0</accession>
<protein>
    <submittedName>
        <fullName evidence="1">Uncharacterized protein</fullName>
    </submittedName>
</protein>
<name>A0A4U8V0B0_STECR</name>
<reference evidence="1 2" key="2">
    <citation type="journal article" date="2019" name="G3 (Bethesda)">
        <title>Hybrid Assembly of the Genome of the Entomopathogenic Nematode Steinernema carpocapsae Identifies the X-Chromosome.</title>
        <authorList>
            <person name="Serra L."/>
            <person name="Macchietto M."/>
            <person name="Macias-Munoz A."/>
            <person name="McGill C.J."/>
            <person name="Rodriguez I.M."/>
            <person name="Rodriguez B."/>
            <person name="Murad R."/>
            <person name="Mortazavi A."/>
        </authorList>
    </citation>
    <scope>NUCLEOTIDE SEQUENCE [LARGE SCALE GENOMIC DNA]</scope>
    <source>
        <strain evidence="1 2">ALL</strain>
    </source>
</reference>
<proteinExistence type="predicted"/>
<dbReference type="AlphaFoldDB" id="A0A4U8V0B0"/>